<dbReference type="InterPro" id="IPR012340">
    <property type="entry name" value="NA-bd_OB-fold"/>
</dbReference>
<dbReference type="GO" id="GO:1990879">
    <property type="term" value="C:CST complex"/>
    <property type="evidence" value="ECO:0007669"/>
    <property type="project" value="InterPro"/>
</dbReference>
<dbReference type="EMBL" id="QGMK01000217">
    <property type="protein sequence ID" value="TVY83216.1"/>
    <property type="molecule type" value="Genomic_DNA"/>
</dbReference>
<comment type="caution">
    <text evidence="1">The sequence shown here is derived from an EMBL/GenBank/DDBJ whole genome shotgun (WGS) entry which is preliminary data.</text>
</comment>
<protein>
    <submittedName>
        <fullName evidence="1">Uncharacterized protein</fullName>
    </submittedName>
</protein>
<dbReference type="Pfam" id="PF12658">
    <property type="entry name" value="Ten1"/>
    <property type="match status" value="1"/>
</dbReference>
<dbReference type="Proteomes" id="UP000469558">
    <property type="component" value="Unassembled WGS sequence"/>
</dbReference>
<name>A0A8T9CD67_9HELO</name>
<accession>A0A8T9CD67</accession>
<reference evidence="1 2" key="1">
    <citation type="submission" date="2018-05" db="EMBL/GenBank/DDBJ databases">
        <title>Genome sequencing and assembly of the regulated plant pathogen Lachnellula willkommii and related sister species for the development of diagnostic species identification markers.</title>
        <authorList>
            <person name="Giroux E."/>
            <person name="Bilodeau G."/>
        </authorList>
    </citation>
    <scope>NUCLEOTIDE SEQUENCE [LARGE SCALE GENOMIC DNA]</scope>
    <source>
        <strain evidence="1 2">CBS 268.59</strain>
    </source>
</reference>
<dbReference type="InterPro" id="IPR024222">
    <property type="entry name" value="Ten1_fungal"/>
</dbReference>
<dbReference type="OrthoDB" id="5275361at2759"/>
<dbReference type="GO" id="GO:0016233">
    <property type="term" value="P:telomere capping"/>
    <property type="evidence" value="ECO:0007669"/>
    <property type="project" value="InterPro"/>
</dbReference>
<organism evidence="1 2">
    <name type="scientific">Lachnellula suecica</name>
    <dbReference type="NCBI Taxonomy" id="602035"/>
    <lineage>
        <taxon>Eukaryota</taxon>
        <taxon>Fungi</taxon>
        <taxon>Dikarya</taxon>
        <taxon>Ascomycota</taxon>
        <taxon>Pezizomycotina</taxon>
        <taxon>Leotiomycetes</taxon>
        <taxon>Helotiales</taxon>
        <taxon>Lachnaceae</taxon>
        <taxon>Lachnellula</taxon>
    </lineage>
</organism>
<dbReference type="AlphaFoldDB" id="A0A8T9CD67"/>
<proteinExistence type="predicted"/>
<dbReference type="Gene3D" id="2.40.50.140">
    <property type="entry name" value="Nucleic acid-binding proteins"/>
    <property type="match status" value="1"/>
</dbReference>
<gene>
    <name evidence="1" type="ORF">LSUE1_G005011</name>
</gene>
<keyword evidence="2" id="KW-1185">Reference proteome</keyword>
<evidence type="ECO:0000313" key="1">
    <source>
        <dbReference type="EMBL" id="TVY83216.1"/>
    </source>
</evidence>
<sequence length="136" mass="14865">MAGVQNGPIPTTLTLLSNLRNFAPGTKVRFLGCVKNYVTKTGILTLEHNHPQGQPLKALVNIDLILSTIKSHETRVGEWVNVMGYIHADSQSNSKHPGANDSVVQVQALVLWSSGPFDLQAYERSLDEQNSNRDSG</sequence>
<dbReference type="GO" id="GO:0043047">
    <property type="term" value="F:single-stranded telomeric DNA binding"/>
    <property type="evidence" value="ECO:0007669"/>
    <property type="project" value="InterPro"/>
</dbReference>
<evidence type="ECO:0000313" key="2">
    <source>
        <dbReference type="Proteomes" id="UP000469558"/>
    </source>
</evidence>